<dbReference type="InterPro" id="IPR021312">
    <property type="entry name" value="DUF2889"/>
</dbReference>
<accession>A0A6J6KNH2</accession>
<dbReference type="EMBL" id="CAEZWE010000025">
    <property type="protein sequence ID" value="CAB4651397.1"/>
    <property type="molecule type" value="Genomic_DNA"/>
</dbReference>
<evidence type="ECO:0000313" key="1">
    <source>
        <dbReference type="EMBL" id="CAB4560851.1"/>
    </source>
</evidence>
<name>A0A6J6KNH2_9ZZZZ</name>
<dbReference type="AlphaFoldDB" id="A0A6J6KNH2"/>
<dbReference type="Pfam" id="PF11136">
    <property type="entry name" value="DUF2889"/>
    <property type="match status" value="1"/>
</dbReference>
<sequence length="220" mass="25012">MSEYQFFPEPPAGGELIHTRRYEVRTYKLAPDRFLLRGVIVDEKPAGLYVASDPEVLWVHHMIVDLEVTFPLFVIDKVHVEFKERPHTHCTDIEPDYQKLVGLSIARGFNNKVKELFGGPRGCTHIGALLAAMAPVAIQSGWSMRAGAAMGTQTLPTDMSPEEQRKRAYAMNLNTCHMWDENGQMVKEIEQGIPMEVPLWITKRFNKLGLDDSEWAKFRG</sequence>
<protein>
    <submittedName>
        <fullName evidence="2">Unannotated protein</fullName>
    </submittedName>
</protein>
<dbReference type="EMBL" id="CAEZTC010000093">
    <property type="protein sequence ID" value="CAB4560851.1"/>
    <property type="molecule type" value="Genomic_DNA"/>
</dbReference>
<evidence type="ECO:0000313" key="2">
    <source>
        <dbReference type="EMBL" id="CAB4651397.1"/>
    </source>
</evidence>
<proteinExistence type="predicted"/>
<reference evidence="2" key="1">
    <citation type="submission" date="2020-05" db="EMBL/GenBank/DDBJ databases">
        <authorList>
            <person name="Chiriac C."/>
            <person name="Salcher M."/>
            <person name="Ghai R."/>
            <person name="Kavagutti S V."/>
        </authorList>
    </citation>
    <scope>NUCLEOTIDE SEQUENCE</scope>
</reference>
<gene>
    <name evidence="1" type="ORF">UFOPK1572_00825</name>
    <name evidence="2" type="ORF">UFOPK2169_00785</name>
</gene>
<organism evidence="2">
    <name type="scientific">freshwater metagenome</name>
    <dbReference type="NCBI Taxonomy" id="449393"/>
    <lineage>
        <taxon>unclassified sequences</taxon>
        <taxon>metagenomes</taxon>
        <taxon>ecological metagenomes</taxon>
    </lineage>
</organism>